<dbReference type="GO" id="GO:0051301">
    <property type="term" value="P:cell division"/>
    <property type="evidence" value="ECO:0007669"/>
    <property type="project" value="TreeGrafter"/>
</dbReference>
<dbReference type="Pfam" id="PF12895">
    <property type="entry name" value="ANAPC3"/>
    <property type="match status" value="1"/>
</dbReference>
<gene>
    <name evidence="3" type="ORF">M097_1582</name>
</gene>
<dbReference type="PANTHER" id="PTHR12558">
    <property type="entry name" value="CELL DIVISION CYCLE 16,23,27"/>
    <property type="match status" value="1"/>
</dbReference>
<feature type="repeat" description="TPR" evidence="1">
    <location>
        <begin position="660"/>
        <end position="693"/>
    </location>
</feature>
<dbReference type="Gene3D" id="1.25.40.10">
    <property type="entry name" value="Tetratricopeptide repeat domain"/>
    <property type="match status" value="1"/>
</dbReference>
<feature type="coiled-coil region" evidence="2">
    <location>
        <begin position="415"/>
        <end position="445"/>
    </location>
</feature>
<dbReference type="SMART" id="SM00028">
    <property type="entry name" value="TPR"/>
    <property type="match status" value="4"/>
</dbReference>
<dbReference type="AlphaFoldDB" id="A0A078R9A6"/>
<dbReference type="SUPFAM" id="SSF48452">
    <property type="entry name" value="TPR-like"/>
    <property type="match status" value="1"/>
</dbReference>
<name>A0A078R9A6_PHOVU</name>
<protein>
    <submittedName>
        <fullName evidence="3">Tetratricopeptide repeat family protein</fullName>
    </submittedName>
</protein>
<dbReference type="Pfam" id="PF13181">
    <property type="entry name" value="TPR_8"/>
    <property type="match status" value="2"/>
</dbReference>
<proteinExistence type="predicted"/>
<feature type="repeat" description="TPR" evidence="1">
    <location>
        <begin position="524"/>
        <end position="557"/>
    </location>
</feature>
<dbReference type="GeneID" id="5303232"/>
<evidence type="ECO:0000256" key="2">
    <source>
        <dbReference type="SAM" id="Coils"/>
    </source>
</evidence>
<dbReference type="InterPro" id="IPR019734">
    <property type="entry name" value="TPR_rpt"/>
</dbReference>
<dbReference type="Proteomes" id="UP000028134">
    <property type="component" value="Unassembled WGS sequence"/>
</dbReference>
<comment type="caution">
    <text evidence="3">The sequence shown here is derived from an EMBL/GenBank/DDBJ whole genome shotgun (WGS) entry which is preliminary data.</text>
</comment>
<organism evidence="3 4">
    <name type="scientific">Phocaeicola vulgatus str. 3775 SL</name>
    <name type="common">B</name>
    <name type="synonym">iv</name>
    <dbReference type="NCBI Taxonomy" id="1339350"/>
    <lineage>
        <taxon>Bacteria</taxon>
        <taxon>Pseudomonadati</taxon>
        <taxon>Bacteroidota</taxon>
        <taxon>Bacteroidia</taxon>
        <taxon>Bacteroidales</taxon>
        <taxon>Bacteroidaceae</taxon>
        <taxon>Phocaeicola</taxon>
    </lineage>
</organism>
<dbReference type="PROSITE" id="PS50005">
    <property type="entry name" value="TPR"/>
    <property type="match status" value="3"/>
</dbReference>
<feature type="repeat" description="TPR" evidence="1">
    <location>
        <begin position="558"/>
        <end position="591"/>
    </location>
</feature>
<keyword evidence="2" id="KW-0175">Coiled coil</keyword>
<evidence type="ECO:0000256" key="1">
    <source>
        <dbReference type="PROSITE-ProRule" id="PRU00339"/>
    </source>
</evidence>
<dbReference type="RefSeq" id="WP_011965546.1">
    <property type="nucleotide sequence ID" value="NZ_JNHI01000006.1"/>
</dbReference>
<keyword evidence="1" id="KW-0802">TPR repeat</keyword>
<accession>A0A078R9A6</accession>
<dbReference type="PANTHER" id="PTHR12558:SF44">
    <property type="entry name" value="TETRATRICOPEPTIDE REPEAT-CONTAINING PROTEIN"/>
    <property type="match status" value="1"/>
</dbReference>
<dbReference type="PATRIC" id="fig|1339350.3.peg.1523"/>
<reference evidence="3 4" key="1">
    <citation type="submission" date="2014-04" db="EMBL/GenBank/DDBJ databases">
        <authorList>
            <person name="Sears C."/>
            <person name="Carroll K."/>
            <person name="Sack B.R."/>
            <person name="Qadri F."/>
            <person name="Myers L.L."/>
            <person name="Chung G.-T."/>
            <person name="Escheverria P."/>
            <person name="Fraser C.M."/>
            <person name="Sadzewicz L."/>
            <person name="Shefchek K.A."/>
            <person name="Tallon L."/>
            <person name="Das S.P."/>
            <person name="Daugherty S."/>
            <person name="Mongodin E.F."/>
        </authorList>
    </citation>
    <scope>NUCLEOTIDE SEQUENCE [LARGE SCALE GENOMIC DNA]</scope>
    <source>
        <strain evidence="4">3775 SL(B) 10 (iv)</strain>
    </source>
</reference>
<evidence type="ECO:0000313" key="4">
    <source>
        <dbReference type="Proteomes" id="UP000028134"/>
    </source>
</evidence>
<dbReference type="EMBL" id="JNHI01000006">
    <property type="protein sequence ID" value="KDS32114.1"/>
    <property type="molecule type" value="Genomic_DNA"/>
</dbReference>
<evidence type="ECO:0000313" key="3">
    <source>
        <dbReference type="EMBL" id="KDS32114.1"/>
    </source>
</evidence>
<dbReference type="InterPro" id="IPR011990">
    <property type="entry name" value="TPR-like_helical_dom_sf"/>
</dbReference>
<sequence length="731" mass="86635">MREEIIKLLDQYRLKEALSQMTGYATHTSDWQLKNELEALQTSYDLMLQYTSKGMKDPNKVEIYHKMLRTAYELADRIHIAVQATQNYGAYYDTMRTFVQSPPHSYAELQMQLEAYTEDMATAPLIYTTEAKRNEEMDAMRKRHETAVDELFEKIWVSTRWSESEYAEAQTLFNSLLIQVNDLSIMVSAVTMSLLQIFDIRKFMFLLNAYTHQDTMLNQRAIAGIALTCYYYEKRILQYPEAVSRINELNENAEFIKNLHHIQIQLLQSSRETRKIDKKMREEIIPEMMKNPKLNLEGLDEDAEDHNPEWEEWIDRSGITDKLRELGELQMSGADVYMSTFSQLKQFPFFRKISHWFYPFDPQYQDIAKLSLGNDEQKISLLNILMNSDVFCNSDKYSFCFTMLQMPESQRNLMQQQLNGQHEASEELKERLKEMSQSKARAEFVSRQYIHDLYRFFKLWSRRHEIHDIFEDTLDLWNKEALSQALLHKEYINKLADYLFTHDDLAEAGILYDKSIELYNRKNAELWQKAGFIYQKIGSYKKAIDYYLQSDLLIPDNTWNNRHLAQCYRKEGNYPKALEYYNKVEQAQPDSLNLALQIGQCLMALERYDEALAYFFKVEYLDKKPQNARRAIGWCSFITGNHQQAKKYYDLLISEPKPIMEDWMNAGHVYYILNETEKSIEYYRKAQELCDSHDEFVRLYQIDKKDLIKQGANEVDLFILPDELGIFSKCL</sequence>